<keyword evidence="2" id="KW-1185">Reference proteome</keyword>
<comment type="caution">
    <text evidence="1">The sequence shown here is derived from an EMBL/GenBank/DDBJ whole genome shotgun (WGS) entry which is preliminary data.</text>
</comment>
<accession>A0A7X0DD14</accession>
<reference evidence="1 2" key="1">
    <citation type="submission" date="2020-08" db="EMBL/GenBank/DDBJ databases">
        <title>Genomic Encyclopedia of Type Strains, Phase IV (KMG-IV): sequencing the most valuable type-strain genomes for metagenomic binning, comparative biology and taxonomic classification.</title>
        <authorList>
            <person name="Goeker M."/>
        </authorList>
    </citation>
    <scope>NUCLEOTIDE SEQUENCE [LARGE SCALE GENOMIC DNA]</scope>
    <source>
        <strain evidence="1 2">DSM 102134</strain>
    </source>
</reference>
<gene>
    <name evidence="1" type="ORF">HNQ75_002447</name>
</gene>
<protein>
    <submittedName>
        <fullName evidence="1">Uncharacterized protein</fullName>
    </submittedName>
</protein>
<evidence type="ECO:0000313" key="2">
    <source>
        <dbReference type="Proteomes" id="UP000535501"/>
    </source>
</evidence>
<dbReference type="Proteomes" id="UP000535501">
    <property type="component" value="Unassembled WGS sequence"/>
</dbReference>
<evidence type="ECO:0000313" key="1">
    <source>
        <dbReference type="EMBL" id="MBB6180468.1"/>
    </source>
</evidence>
<sequence length="72" mass="7841">MPTKTVRNPVGPDQLSMLQKVFDQACVEHNISKSSPDGEALALILVHSMQKGLSEQEKLESLAHILAESRGT</sequence>
<proteinExistence type="predicted"/>
<dbReference type="EMBL" id="JACHEJ010000005">
    <property type="protein sequence ID" value="MBB6180468.1"/>
    <property type="molecule type" value="Genomic_DNA"/>
</dbReference>
<name>A0A7X0DD14_9HYPH</name>
<dbReference type="AlphaFoldDB" id="A0A7X0DD14"/>
<dbReference type="RefSeq" id="WP_052641186.1">
    <property type="nucleotide sequence ID" value="NZ_CANLQM010000005.1"/>
</dbReference>
<organism evidence="1 2">
    <name type="scientific">Pseudorhizobium flavum</name>
    <dbReference type="NCBI Taxonomy" id="1335061"/>
    <lineage>
        <taxon>Bacteria</taxon>
        <taxon>Pseudomonadati</taxon>
        <taxon>Pseudomonadota</taxon>
        <taxon>Alphaproteobacteria</taxon>
        <taxon>Hyphomicrobiales</taxon>
        <taxon>Rhizobiaceae</taxon>
        <taxon>Rhizobium/Agrobacterium group</taxon>
        <taxon>Pseudorhizobium</taxon>
    </lineage>
</organism>